<evidence type="ECO:0000313" key="2">
    <source>
        <dbReference type="EMBL" id="KAK4706734.1"/>
    </source>
</evidence>
<gene>
    <name evidence="2" type="ORF">R3W88_033698</name>
</gene>
<sequence>MGISTREEGLLKLVHPGRRVETHTKPTIAAEVLKKYPRHCIARPDVFRFPWIVVRPEAVLLPGKVFYIVPKKTIYDLLKAKRQQNQLMPLAIPTLNSYESHDFTSISTSQTSLLRENQFLKNRDNRPLNVQNLNLKEKQTLKKHVKHSVSDWSSSFEGIKSLNNPGKHPFPHRDPSPKSTAGMTPKHLTHGKHPNKLQNSPWYVASYEDDDFKENRNGPDNFSQQSIDDSSFDSTFMHSKRYYNSSHSHSPASRVANDHCQYTICSNQVELKSCLRKPDSERGQLNLRVTFGMPIVTKQWKSYFHVI</sequence>
<comment type="caution">
    <text evidence="2">The sequence shown here is derived from an EMBL/GenBank/DDBJ whole genome shotgun (WGS) entry which is preliminary data.</text>
</comment>
<evidence type="ECO:0000313" key="3">
    <source>
        <dbReference type="Proteomes" id="UP001311915"/>
    </source>
</evidence>
<evidence type="ECO:0000256" key="1">
    <source>
        <dbReference type="SAM" id="MobiDB-lite"/>
    </source>
</evidence>
<proteinExistence type="predicted"/>
<dbReference type="Pfam" id="PF14009">
    <property type="entry name" value="PADRE"/>
    <property type="match status" value="1"/>
</dbReference>
<accession>A0AAV9K0P3</accession>
<reference evidence="2 3" key="1">
    <citation type="submission" date="2023-10" db="EMBL/GenBank/DDBJ databases">
        <title>Genome-Wide Identification Analysis in wild type Solanum Pinnatisectum Reveals Some Genes Defensing Phytophthora Infestans.</title>
        <authorList>
            <person name="Sun C."/>
        </authorList>
    </citation>
    <scope>NUCLEOTIDE SEQUENCE [LARGE SCALE GENOMIC DNA]</scope>
    <source>
        <strain evidence="2">LQN</strain>
        <tissue evidence="2">Leaf</tissue>
    </source>
</reference>
<keyword evidence="3" id="KW-1185">Reference proteome</keyword>
<name>A0AAV9K0P3_9SOLN</name>
<dbReference type="EMBL" id="JAWPEI010000052">
    <property type="protein sequence ID" value="KAK4706734.1"/>
    <property type="molecule type" value="Genomic_DNA"/>
</dbReference>
<dbReference type="PANTHER" id="PTHR33052">
    <property type="entry name" value="DUF4228 DOMAIN PROTEIN-RELATED"/>
    <property type="match status" value="1"/>
</dbReference>
<dbReference type="AlphaFoldDB" id="A0AAV9K0P3"/>
<protein>
    <submittedName>
        <fullName evidence="2">Uncharacterized protein</fullName>
    </submittedName>
</protein>
<dbReference type="Proteomes" id="UP001311915">
    <property type="component" value="Unassembled WGS sequence"/>
</dbReference>
<dbReference type="InterPro" id="IPR025322">
    <property type="entry name" value="PADRE_dom"/>
</dbReference>
<feature type="region of interest" description="Disordered" evidence="1">
    <location>
        <begin position="160"/>
        <end position="199"/>
    </location>
</feature>
<organism evidence="2 3">
    <name type="scientific">Solanum pinnatisectum</name>
    <name type="common">tansyleaf nightshade</name>
    <dbReference type="NCBI Taxonomy" id="50273"/>
    <lineage>
        <taxon>Eukaryota</taxon>
        <taxon>Viridiplantae</taxon>
        <taxon>Streptophyta</taxon>
        <taxon>Embryophyta</taxon>
        <taxon>Tracheophyta</taxon>
        <taxon>Spermatophyta</taxon>
        <taxon>Magnoliopsida</taxon>
        <taxon>eudicotyledons</taxon>
        <taxon>Gunneridae</taxon>
        <taxon>Pentapetalae</taxon>
        <taxon>asterids</taxon>
        <taxon>lamiids</taxon>
        <taxon>Solanales</taxon>
        <taxon>Solanaceae</taxon>
        <taxon>Solanoideae</taxon>
        <taxon>Solaneae</taxon>
        <taxon>Solanum</taxon>
    </lineage>
</organism>